<evidence type="ECO:0000313" key="3">
    <source>
        <dbReference type="Proteomes" id="UP000186817"/>
    </source>
</evidence>
<proteinExistence type="predicted"/>
<dbReference type="Proteomes" id="UP000186817">
    <property type="component" value="Unassembled WGS sequence"/>
</dbReference>
<feature type="compositionally biased region" description="Polar residues" evidence="1">
    <location>
        <begin position="74"/>
        <end position="91"/>
    </location>
</feature>
<sequence length="645" mass="70726">MSRFADRDFQAFLDADDSIEENDGGNSPTVFKDTKKDSQRFGRPLSAMSASTAADEGGAGMMVGGIQVRMPGQSRPNSASSSRLGSRPTTAQKERSDGRSQSPVPPGLRGRPDSFQKGSESMLGPVDSLRPRSKSPAPEESSKNLGLGPVDMLKGRAPSEKPRSGGLLGLGPTDSLRGAGARTAGGTISPLRAAKIPSPHKDLWPLALRRLPGGSDAQRAGGPLMAPAQARSRPTSAVRGRREAHEAPTQLAERASVEDSFSPGKEKKEKKQKKEKKEKKHKKDTKDKKDKKEKKRAKDEASEASDSDGSSSPFKAHAKLLEDRGLPQGAERQPAPPPAPRPAAVPLPSSPRPDAVAPPSTQSKAGGKEGQPRALRFLLNFDPLKLTVIWDDAGERKRKVLKVDPDEISEERDQQKLARKLVKKWPFLQEQQTNQVERLLRRLVSRRFPVYRVVAGNGAATADSPEATEKGARLPPGTMFLAIERTRCASGWWLRLANGCRWLREETVKSCSPSLAEAEEWLHSTRKRTMTRLLELNARLVCSQLATRTAPTESRENWISKRIFQEDRLRRQPVRSMRAWTRSTAEEDLITGAVTVRDALTTRGFGLNLLLYIGSPHAIRWPMVPPYAGPAMARSLAFHRCLQEG</sequence>
<dbReference type="OrthoDB" id="10677026at2759"/>
<feature type="compositionally biased region" description="Pro residues" evidence="1">
    <location>
        <begin position="334"/>
        <end position="351"/>
    </location>
</feature>
<protein>
    <submittedName>
        <fullName evidence="2">Uncharacterized protein</fullName>
    </submittedName>
</protein>
<gene>
    <name evidence="2" type="ORF">AK812_SmicGene13815</name>
</gene>
<feature type="compositionally biased region" description="Low complexity" evidence="1">
    <location>
        <begin position="177"/>
        <end position="187"/>
    </location>
</feature>
<feature type="compositionally biased region" description="Acidic residues" evidence="1">
    <location>
        <begin position="14"/>
        <end position="23"/>
    </location>
</feature>
<dbReference type="AlphaFoldDB" id="A0A1Q9E773"/>
<evidence type="ECO:0000256" key="1">
    <source>
        <dbReference type="SAM" id="MobiDB-lite"/>
    </source>
</evidence>
<keyword evidence="3" id="KW-1185">Reference proteome</keyword>
<feature type="compositionally biased region" description="Basic residues" evidence="1">
    <location>
        <begin position="270"/>
        <end position="283"/>
    </location>
</feature>
<dbReference type="EMBL" id="LSRX01000241">
    <property type="protein sequence ID" value="OLQ03262.1"/>
    <property type="molecule type" value="Genomic_DNA"/>
</dbReference>
<feature type="compositionally biased region" description="Basic and acidic residues" evidence="1">
    <location>
        <begin position="153"/>
        <end position="163"/>
    </location>
</feature>
<reference evidence="2 3" key="1">
    <citation type="submission" date="2016-02" db="EMBL/GenBank/DDBJ databases">
        <title>Genome analysis of coral dinoflagellate symbionts highlights evolutionary adaptations to a symbiotic lifestyle.</title>
        <authorList>
            <person name="Aranda M."/>
            <person name="Li Y."/>
            <person name="Liew Y.J."/>
            <person name="Baumgarten S."/>
            <person name="Simakov O."/>
            <person name="Wilson M."/>
            <person name="Piel J."/>
            <person name="Ashoor H."/>
            <person name="Bougouffa S."/>
            <person name="Bajic V.B."/>
            <person name="Ryu T."/>
            <person name="Ravasi T."/>
            <person name="Bayer T."/>
            <person name="Micklem G."/>
            <person name="Kim H."/>
            <person name="Bhak J."/>
            <person name="Lajeunesse T.C."/>
            <person name="Voolstra C.R."/>
        </authorList>
    </citation>
    <scope>NUCLEOTIDE SEQUENCE [LARGE SCALE GENOMIC DNA]</scope>
    <source>
        <strain evidence="2 3">CCMP2467</strain>
    </source>
</reference>
<comment type="caution">
    <text evidence="2">The sequence shown here is derived from an EMBL/GenBank/DDBJ whole genome shotgun (WGS) entry which is preliminary data.</text>
</comment>
<name>A0A1Q9E773_SYMMI</name>
<feature type="region of interest" description="Disordered" evidence="1">
    <location>
        <begin position="1"/>
        <end position="370"/>
    </location>
</feature>
<evidence type="ECO:0000313" key="2">
    <source>
        <dbReference type="EMBL" id="OLQ03262.1"/>
    </source>
</evidence>
<accession>A0A1Q9E773</accession>
<organism evidence="2 3">
    <name type="scientific">Symbiodinium microadriaticum</name>
    <name type="common">Dinoflagellate</name>
    <name type="synonym">Zooxanthella microadriatica</name>
    <dbReference type="NCBI Taxonomy" id="2951"/>
    <lineage>
        <taxon>Eukaryota</taxon>
        <taxon>Sar</taxon>
        <taxon>Alveolata</taxon>
        <taxon>Dinophyceae</taxon>
        <taxon>Suessiales</taxon>
        <taxon>Symbiodiniaceae</taxon>
        <taxon>Symbiodinium</taxon>
    </lineage>
</organism>
<feature type="compositionally biased region" description="Basic and acidic residues" evidence="1">
    <location>
        <begin position="284"/>
        <end position="301"/>
    </location>
</feature>